<evidence type="ECO:0000259" key="6">
    <source>
        <dbReference type="SMART" id="SM00415"/>
    </source>
</evidence>
<dbReference type="InterPro" id="IPR036388">
    <property type="entry name" value="WH-like_DNA-bd_sf"/>
</dbReference>
<dbReference type="FunFam" id="1.10.10.10:FF:000479">
    <property type="entry name" value="Predicted protein"/>
    <property type="match status" value="1"/>
</dbReference>
<dbReference type="PANTHER" id="PTHR10015:SF206">
    <property type="entry name" value="HSF-TYPE DNA-BINDING DOMAIN-CONTAINING PROTEIN"/>
    <property type="match status" value="1"/>
</dbReference>
<keyword evidence="8" id="KW-1185">Reference proteome</keyword>
<feature type="domain" description="HSF-type DNA-binding" evidence="6">
    <location>
        <begin position="36"/>
        <end position="135"/>
    </location>
</feature>
<dbReference type="SMART" id="SM00415">
    <property type="entry name" value="HSF"/>
    <property type="match status" value="1"/>
</dbReference>
<evidence type="ECO:0000256" key="2">
    <source>
        <dbReference type="ARBA" id="ARBA00023125"/>
    </source>
</evidence>
<feature type="region of interest" description="Disordered" evidence="5">
    <location>
        <begin position="1"/>
        <end position="36"/>
    </location>
</feature>
<name>A0ABD3R5Q9_9STRA</name>
<dbReference type="Pfam" id="PF00447">
    <property type="entry name" value="HSF_DNA-bind"/>
    <property type="match status" value="1"/>
</dbReference>
<dbReference type="EMBL" id="JALLPB020000567">
    <property type="protein sequence ID" value="KAL3807932.1"/>
    <property type="molecule type" value="Genomic_DNA"/>
</dbReference>
<gene>
    <name evidence="7" type="ORF">ACHAXA_009298</name>
</gene>
<dbReference type="AlphaFoldDB" id="A0ABD3R5Q9"/>
<evidence type="ECO:0000256" key="5">
    <source>
        <dbReference type="SAM" id="MobiDB-lite"/>
    </source>
</evidence>
<accession>A0ABD3R5Q9</accession>
<dbReference type="Gene3D" id="1.10.10.10">
    <property type="entry name" value="Winged helix-like DNA-binding domain superfamily/Winged helix DNA-binding domain"/>
    <property type="match status" value="1"/>
</dbReference>
<dbReference type="GO" id="GO:0003677">
    <property type="term" value="F:DNA binding"/>
    <property type="evidence" value="ECO:0007669"/>
    <property type="project" value="UniProtKB-KW"/>
</dbReference>
<dbReference type="PANTHER" id="PTHR10015">
    <property type="entry name" value="HEAT SHOCK TRANSCRIPTION FACTOR"/>
    <property type="match status" value="1"/>
</dbReference>
<sequence length="278" mass="31156">MSKQMNASADANVPASTDDVPSFSNQKSKRGPRGGIYDPFPLKFHRALDQIRDEGLESVASWMSHGRAFKIHKPKVFAATIMPRIFNQSKYTSFQRQLNLYGFCRCYLQGPDNGAYYHPLFLRGKQSLATNIVRIKIKGCGHKTMKLFDSEPDFYSMPALGDGNQESDKFSYKCRSTQTIESPTVVTVDSMAGFPPHYPSHLSPPHPSVVSLTTKNEPPRLVSLKEQLCRQRSTLSEDDNSSNAISSDFVTRLNQSILVHELAMVCATLCKLRKDKSL</sequence>
<reference evidence="7 8" key="1">
    <citation type="submission" date="2024-10" db="EMBL/GenBank/DDBJ databases">
        <title>Updated reference genomes for cyclostephanoid diatoms.</title>
        <authorList>
            <person name="Roberts W.R."/>
            <person name="Alverson A.J."/>
        </authorList>
    </citation>
    <scope>NUCLEOTIDE SEQUENCE [LARGE SCALE GENOMIC DNA]</scope>
    <source>
        <strain evidence="7 8">AJA228-03</strain>
    </source>
</reference>
<dbReference type="SUPFAM" id="SSF46785">
    <property type="entry name" value="Winged helix' DNA-binding domain"/>
    <property type="match status" value="1"/>
</dbReference>
<comment type="similarity">
    <text evidence="4">Belongs to the HSF family.</text>
</comment>
<dbReference type="Proteomes" id="UP001530377">
    <property type="component" value="Unassembled WGS sequence"/>
</dbReference>
<evidence type="ECO:0000256" key="4">
    <source>
        <dbReference type="RuleBase" id="RU004020"/>
    </source>
</evidence>
<keyword evidence="2" id="KW-0238">DNA-binding</keyword>
<dbReference type="GO" id="GO:0005634">
    <property type="term" value="C:nucleus"/>
    <property type="evidence" value="ECO:0007669"/>
    <property type="project" value="UniProtKB-SubCell"/>
</dbReference>
<evidence type="ECO:0000256" key="3">
    <source>
        <dbReference type="ARBA" id="ARBA00023242"/>
    </source>
</evidence>
<comment type="caution">
    <text evidence="7">The sequence shown here is derived from an EMBL/GenBank/DDBJ whole genome shotgun (WGS) entry which is preliminary data.</text>
</comment>
<evidence type="ECO:0000256" key="1">
    <source>
        <dbReference type="ARBA" id="ARBA00004123"/>
    </source>
</evidence>
<dbReference type="InterPro" id="IPR036390">
    <property type="entry name" value="WH_DNA-bd_sf"/>
</dbReference>
<organism evidence="7 8">
    <name type="scientific">Cyclostephanos tholiformis</name>
    <dbReference type="NCBI Taxonomy" id="382380"/>
    <lineage>
        <taxon>Eukaryota</taxon>
        <taxon>Sar</taxon>
        <taxon>Stramenopiles</taxon>
        <taxon>Ochrophyta</taxon>
        <taxon>Bacillariophyta</taxon>
        <taxon>Coscinodiscophyceae</taxon>
        <taxon>Thalassiosirophycidae</taxon>
        <taxon>Stephanodiscales</taxon>
        <taxon>Stephanodiscaceae</taxon>
        <taxon>Cyclostephanos</taxon>
    </lineage>
</organism>
<evidence type="ECO:0000313" key="8">
    <source>
        <dbReference type="Proteomes" id="UP001530377"/>
    </source>
</evidence>
<evidence type="ECO:0000313" key="7">
    <source>
        <dbReference type="EMBL" id="KAL3807932.1"/>
    </source>
</evidence>
<protein>
    <recommendedName>
        <fullName evidence="6">HSF-type DNA-binding domain-containing protein</fullName>
    </recommendedName>
</protein>
<comment type="subcellular location">
    <subcellularLocation>
        <location evidence="1">Nucleus</location>
    </subcellularLocation>
</comment>
<dbReference type="InterPro" id="IPR000232">
    <property type="entry name" value="HSF_DNA-bd"/>
</dbReference>
<proteinExistence type="inferred from homology"/>
<keyword evidence="3" id="KW-0539">Nucleus</keyword>